<name>A0A329MIV1_9BACL</name>
<dbReference type="SMART" id="SM00448">
    <property type="entry name" value="REC"/>
    <property type="match status" value="1"/>
</dbReference>
<dbReference type="EMBL" id="QMFB01000011">
    <property type="protein sequence ID" value="RAV19592.1"/>
    <property type="molecule type" value="Genomic_DNA"/>
</dbReference>
<dbReference type="PRINTS" id="PR00032">
    <property type="entry name" value="HTHARAC"/>
</dbReference>
<keyword evidence="5" id="KW-0805">Transcription regulation</keyword>
<dbReference type="GO" id="GO:0000160">
    <property type="term" value="P:phosphorelay signal transduction system"/>
    <property type="evidence" value="ECO:0007669"/>
    <property type="project" value="UniProtKB-KW"/>
</dbReference>
<dbReference type="Gene3D" id="3.40.50.2300">
    <property type="match status" value="1"/>
</dbReference>
<dbReference type="InterPro" id="IPR051552">
    <property type="entry name" value="HptR"/>
</dbReference>
<keyword evidence="4" id="KW-0902">Two-component regulatory system</keyword>
<dbReference type="CDD" id="cd17536">
    <property type="entry name" value="REC_YesN-like"/>
    <property type="match status" value="1"/>
</dbReference>
<dbReference type="SUPFAM" id="SSF52172">
    <property type="entry name" value="CheY-like"/>
    <property type="match status" value="1"/>
</dbReference>
<comment type="caution">
    <text evidence="11">The sequence shown here is derived from an EMBL/GenBank/DDBJ whole genome shotgun (WGS) entry which is preliminary data.</text>
</comment>
<keyword evidence="3 8" id="KW-0597">Phosphoprotein</keyword>
<dbReference type="GO" id="GO:0003700">
    <property type="term" value="F:DNA-binding transcription factor activity"/>
    <property type="evidence" value="ECO:0007669"/>
    <property type="project" value="InterPro"/>
</dbReference>
<evidence type="ECO:0000256" key="4">
    <source>
        <dbReference type="ARBA" id="ARBA00023012"/>
    </source>
</evidence>
<dbReference type="Proteomes" id="UP000250369">
    <property type="component" value="Unassembled WGS sequence"/>
</dbReference>
<evidence type="ECO:0008006" key="13">
    <source>
        <dbReference type="Google" id="ProtNLM"/>
    </source>
</evidence>
<dbReference type="Pfam" id="PF12833">
    <property type="entry name" value="HTH_18"/>
    <property type="match status" value="1"/>
</dbReference>
<sequence>MYTVMLVDDEHLLRAGLRKHVPWERCGFQVTLEASTGMEALSLLKRHRVDLIMLDIKMPGMSGFEMLDALSRSGLDAHVVILSGYGEFEFARQALKYTVVDYLLKPVKVQEVTELLQSIRAKLEQKQADSVQSESQRRQMLEVDLFKLLNGSDDGRKAASFAESLYCAHPQATFRMAFAAVAIDGIGEHAKTALSRHFIGAMADAGLLIAEEHGFGYGLLFVMDGEQASEEEWQQLVMSLPSSCPQVRAGVFGASFRQSAGAVPFAADFHARLKRLLFYSRYPFEIERHAAYVPEQAPQRFEWSAAERDEWRAVLLSQNPEDVRRLLSGWCRRLQEERGFTIESVKKAGGQLLRSAYELREERSGTSPMLHSAASEAETSVQELHRAVRLQELHDRLVLRLTSMFAQSGEPVKETKRRIILELQQYVHEHLADPVSLTDIAVRFGVTHEYLSTLFKREEKVNFLQYLKQARMNRAMDIMKRDPRQKIYEVAYQVGYTDAKHFSKVFRECTGLTPKEFFEKVHE</sequence>
<dbReference type="RefSeq" id="WP_113032497.1">
    <property type="nucleotide sequence ID" value="NZ_QMFB01000011.1"/>
</dbReference>
<evidence type="ECO:0000256" key="2">
    <source>
        <dbReference type="ARBA" id="ARBA00022490"/>
    </source>
</evidence>
<dbReference type="SUPFAM" id="SSF46689">
    <property type="entry name" value="Homeodomain-like"/>
    <property type="match status" value="2"/>
</dbReference>
<evidence type="ECO:0000313" key="11">
    <source>
        <dbReference type="EMBL" id="RAV19592.1"/>
    </source>
</evidence>
<organism evidence="11 12">
    <name type="scientific">Paenibacillus contaminans</name>
    <dbReference type="NCBI Taxonomy" id="450362"/>
    <lineage>
        <taxon>Bacteria</taxon>
        <taxon>Bacillati</taxon>
        <taxon>Bacillota</taxon>
        <taxon>Bacilli</taxon>
        <taxon>Bacillales</taxon>
        <taxon>Paenibacillaceae</taxon>
        <taxon>Paenibacillus</taxon>
    </lineage>
</organism>
<keyword evidence="6" id="KW-0238">DNA-binding</keyword>
<gene>
    <name evidence="11" type="ORF">DQG23_19190</name>
</gene>
<dbReference type="OrthoDB" id="2676256at2"/>
<dbReference type="AlphaFoldDB" id="A0A329MIV1"/>
<keyword evidence="2" id="KW-0963">Cytoplasm</keyword>
<dbReference type="InterPro" id="IPR009057">
    <property type="entry name" value="Homeodomain-like_sf"/>
</dbReference>
<dbReference type="InterPro" id="IPR001789">
    <property type="entry name" value="Sig_transdc_resp-reg_receiver"/>
</dbReference>
<evidence type="ECO:0000259" key="9">
    <source>
        <dbReference type="PROSITE" id="PS01124"/>
    </source>
</evidence>
<accession>A0A329MIV1</accession>
<evidence type="ECO:0000256" key="7">
    <source>
        <dbReference type="ARBA" id="ARBA00023163"/>
    </source>
</evidence>
<dbReference type="GO" id="GO:0043565">
    <property type="term" value="F:sequence-specific DNA binding"/>
    <property type="evidence" value="ECO:0007669"/>
    <property type="project" value="InterPro"/>
</dbReference>
<evidence type="ECO:0000256" key="5">
    <source>
        <dbReference type="ARBA" id="ARBA00023015"/>
    </source>
</evidence>
<feature type="domain" description="HTH araC/xylS-type" evidence="9">
    <location>
        <begin position="421"/>
        <end position="520"/>
    </location>
</feature>
<keyword evidence="7" id="KW-0804">Transcription</keyword>
<dbReference type="PROSITE" id="PS50110">
    <property type="entry name" value="RESPONSE_REGULATORY"/>
    <property type="match status" value="1"/>
</dbReference>
<evidence type="ECO:0000256" key="6">
    <source>
        <dbReference type="ARBA" id="ARBA00023125"/>
    </source>
</evidence>
<evidence type="ECO:0000256" key="8">
    <source>
        <dbReference type="PROSITE-ProRule" id="PRU00169"/>
    </source>
</evidence>
<dbReference type="SMART" id="SM00342">
    <property type="entry name" value="HTH_ARAC"/>
    <property type="match status" value="1"/>
</dbReference>
<dbReference type="GO" id="GO:0005737">
    <property type="term" value="C:cytoplasm"/>
    <property type="evidence" value="ECO:0007669"/>
    <property type="project" value="UniProtKB-SubCell"/>
</dbReference>
<keyword evidence="12" id="KW-1185">Reference proteome</keyword>
<dbReference type="PANTHER" id="PTHR42713">
    <property type="entry name" value="HISTIDINE KINASE-RELATED"/>
    <property type="match status" value="1"/>
</dbReference>
<feature type="domain" description="Response regulatory" evidence="10">
    <location>
        <begin position="3"/>
        <end position="120"/>
    </location>
</feature>
<reference evidence="11 12" key="1">
    <citation type="journal article" date="2009" name="Int. J. Syst. Evol. Microbiol.">
        <title>Paenibacillus contaminans sp. nov., isolated from a contaminated laboratory plate.</title>
        <authorList>
            <person name="Chou J.H."/>
            <person name="Lee J.H."/>
            <person name="Lin M.C."/>
            <person name="Chang P.S."/>
            <person name="Arun A.B."/>
            <person name="Young C.C."/>
            <person name="Chen W.M."/>
        </authorList>
    </citation>
    <scope>NUCLEOTIDE SEQUENCE [LARGE SCALE GENOMIC DNA]</scope>
    <source>
        <strain evidence="11 12">CKOBP-6</strain>
    </source>
</reference>
<feature type="modified residue" description="4-aspartylphosphate" evidence="8">
    <location>
        <position position="55"/>
    </location>
</feature>
<dbReference type="PROSITE" id="PS01124">
    <property type="entry name" value="HTH_ARAC_FAMILY_2"/>
    <property type="match status" value="1"/>
</dbReference>
<dbReference type="InterPro" id="IPR018060">
    <property type="entry name" value="HTH_AraC"/>
</dbReference>
<evidence type="ECO:0000256" key="3">
    <source>
        <dbReference type="ARBA" id="ARBA00022553"/>
    </source>
</evidence>
<dbReference type="PROSITE" id="PS00041">
    <property type="entry name" value="HTH_ARAC_FAMILY_1"/>
    <property type="match status" value="1"/>
</dbReference>
<proteinExistence type="predicted"/>
<evidence type="ECO:0000259" key="10">
    <source>
        <dbReference type="PROSITE" id="PS50110"/>
    </source>
</evidence>
<evidence type="ECO:0000313" key="12">
    <source>
        <dbReference type="Proteomes" id="UP000250369"/>
    </source>
</evidence>
<dbReference type="InterPro" id="IPR018062">
    <property type="entry name" value="HTH_AraC-typ_CS"/>
</dbReference>
<comment type="subcellular location">
    <subcellularLocation>
        <location evidence="1">Cytoplasm</location>
    </subcellularLocation>
</comment>
<protein>
    <recommendedName>
        <fullName evidence="13">DNA-binding response regulator</fullName>
    </recommendedName>
</protein>
<dbReference type="Gene3D" id="1.10.10.60">
    <property type="entry name" value="Homeodomain-like"/>
    <property type="match status" value="2"/>
</dbReference>
<dbReference type="PANTHER" id="PTHR42713:SF3">
    <property type="entry name" value="TRANSCRIPTIONAL REGULATORY PROTEIN HPTR"/>
    <property type="match status" value="1"/>
</dbReference>
<dbReference type="Pfam" id="PF00072">
    <property type="entry name" value="Response_reg"/>
    <property type="match status" value="1"/>
</dbReference>
<evidence type="ECO:0000256" key="1">
    <source>
        <dbReference type="ARBA" id="ARBA00004496"/>
    </source>
</evidence>
<dbReference type="InterPro" id="IPR020449">
    <property type="entry name" value="Tscrpt_reg_AraC-type_HTH"/>
</dbReference>
<dbReference type="InterPro" id="IPR011006">
    <property type="entry name" value="CheY-like_superfamily"/>
</dbReference>